<proteinExistence type="evidence at transcript level"/>
<dbReference type="ChiTaRS" id="BOK">
    <property type="organism name" value="human"/>
</dbReference>
<dbReference type="EMBL" id="MK354018">
    <property type="protein sequence ID" value="QBH74601.1"/>
    <property type="molecule type" value="mRNA"/>
</dbReference>
<dbReference type="PeptideAtlas" id="A0A481T0B6"/>
<protein>
    <submittedName>
        <fullName evidence="1">Bcl-2-related ovarian killer protein isoform 5</fullName>
    </submittedName>
</protein>
<dbReference type="OrthoDB" id="5947850at2759"/>
<evidence type="ECO:0000313" key="1">
    <source>
        <dbReference type="EMBL" id="QBH74600.1"/>
    </source>
</evidence>
<accession>A0A481T0B6</accession>
<sequence>MEVLRRSSVFAAEIMDAFDRCGDAADGLMSSSVWSAQTLASAPTGWWLHSAASAAS</sequence>
<gene>
    <name evidence="1" type="primary">BOK</name>
    <name evidence="1" type="synonym">BCL2L9</name>
    <name evidence="1" type="synonym">BOKL</name>
</gene>
<dbReference type="AlphaFoldDB" id="A0A481T0B6"/>
<name>A0A481T0B6_HUMAN</name>
<dbReference type="EMBL" id="MK354017">
    <property type="protein sequence ID" value="QBH74600.1"/>
    <property type="molecule type" value="mRNA"/>
</dbReference>
<organism evidence="1">
    <name type="scientific">Homo sapiens</name>
    <name type="common">Human</name>
    <dbReference type="NCBI Taxonomy" id="9606"/>
    <lineage>
        <taxon>Eukaryota</taxon>
        <taxon>Metazoa</taxon>
        <taxon>Chordata</taxon>
        <taxon>Craniata</taxon>
        <taxon>Vertebrata</taxon>
        <taxon>Euteleostomi</taxon>
        <taxon>Mammalia</taxon>
        <taxon>Eutheria</taxon>
        <taxon>Euarchontoglires</taxon>
        <taxon>Primates</taxon>
        <taxon>Haplorrhini</taxon>
        <taxon>Catarrhini</taxon>
        <taxon>Hominidae</taxon>
        <taxon>Homo</taxon>
    </lineage>
</organism>
<reference evidence="1" key="1">
    <citation type="submission" date="2018-12" db="EMBL/GenBank/DDBJ databases">
        <title>Identification of novel alternative splice variants of the BOK gene in human cancer cells, using next-generation sequencing methodology.</title>
        <authorList>
            <person name="Artemaki P.I."/>
            <person name="Scorilas A."/>
            <person name="Kontos C.K."/>
        </authorList>
    </citation>
    <scope>NUCLEOTIDE SEQUENCE</scope>
</reference>